<dbReference type="InterPro" id="IPR050327">
    <property type="entry name" value="Proton-linked_MCT"/>
</dbReference>
<feature type="transmembrane region" description="Helical" evidence="3">
    <location>
        <begin position="106"/>
        <end position="131"/>
    </location>
</feature>
<feature type="transmembrane region" description="Helical" evidence="3">
    <location>
        <begin position="246"/>
        <end position="269"/>
    </location>
</feature>
<dbReference type="Pfam" id="PF07690">
    <property type="entry name" value="MFS_1"/>
    <property type="match status" value="1"/>
</dbReference>
<comment type="subcellular location">
    <subcellularLocation>
        <location evidence="1">Membrane</location>
        <topology evidence="1">Multi-pass membrane protein</topology>
    </subcellularLocation>
</comment>
<sequence>MTNKSDSVDGGWAWCVLLATFTNQLLYAGAVPLVGIYLVEWQEYFGVGAGSLSFIATELTLGLPAIGFLVGALCQRFGCRLVMIIGGVIGMISTFFASFSTQLWHLHIYSTLAGVFYGAAYFPSAIVIRFYFKKRLGFANGITYAGMGAGFFVMSPLLETLCSEYGWKGALMIQSAINANFIALGVILRRTNMEQTIMIAYRSKPLTASHQVSDANDLSRAESLCKRILRNIDETFAISHLVKNPFFITLCLVSILSFASHISVLIYTAPKLVVDLGLSKTTASLVMSVYGITSLLARVFHGFLLDLKWISTTNLYILSLFIAGIQPLFNPLVTSTAGQFALIVVYGIGAGIMIPMTMLVCRKYVAISIVSSAIGLLITVGGVGNILGTQLMGQLSDATGSYAVPFYVSGSFYWLSAIAMALITKCKRFESGNQLDIAEAIPDVAATQTDLDDIPEDTSKATTGTGYHQIPGDIQEGSDNWESAV</sequence>
<dbReference type="InterPro" id="IPR011701">
    <property type="entry name" value="MFS"/>
</dbReference>
<dbReference type="GO" id="GO:0005886">
    <property type="term" value="C:plasma membrane"/>
    <property type="evidence" value="ECO:0000318"/>
    <property type="project" value="GO_Central"/>
</dbReference>
<feature type="transmembrane region" description="Helical" evidence="3">
    <location>
        <begin position="337"/>
        <end position="357"/>
    </location>
</feature>
<feature type="transmembrane region" description="Helical" evidence="3">
    <location>
        <begin position="364"/>
        <end position="384"/>
    </location>
</feature>
<dbReference type="SUPFAM" id="SSF103473">
    <property type="entry name" value="MFS general substrate transporter"/>
    <property type="match status" value="1"/>
</dbReference>
<keyword evidence="3" id="KW-0472">Membrane</keyword>
<proteinExistence type="predicted"/>
<dbReference type="AlphaFoldDB" id="A0A7M7GJU3"/>
<dbReference type="PANTHER" id="PTHR11360">
    <property type="entry name" value="MONOCARBOXYLATE TRANSPORTER"/>
    <property type="match status" value="1"/>
</dbReference>
<dbReference type="GO" id="GO:0008028">
    <property type="term" value="F:monocarboxylic acid transmembrane transporter activity"/>
    <property type="evidence" value="ECO:0000318"/>
    <property type="project" value="GO_Central"/>
</dbReference>
<dbReference type="GeneID" id="100889513"/>
<dbReference type="InterPro" id="IPR036259">
    <property type="entry name" value="MFS_trans_sf"/>
</dbReference>
<dbReference type="InterPro" id="IPR020846">
    <property type="entry name" value="MFS_dom"/>
</dbReference>
<dbReference type="InParanoid" id="A0A7M7GJU3"/>
<evidence type="ECO:0000256" key="2">
    <source>
        <dbReference type="SAM" id="MobiDB-lite"/>
    </source>
</evidence>
<evidence type="ECO:0000313" key="5">
    <source>
        <dbReference type="EnsemblMetazoa" id="XP_003728324"/>
    </source>
</evidence>
<feature type="transmembrane region" description="Helical" evidence="3">
    <location>
        <begin position="307"/>
        <end position="325"/>
    </location>
</feature>
<feature type="region of interest" description="Disordered" evidence="2">
    <location>
        <begin position="452"/>
        <end position="485"/>
    </location>
</feature>
<feature type="transmembrane region" description="Helical" evidence="3">
    <location>
        <begin position="138"/>
        <end position="158"/>
    </location>
</feature>
<dbReference type="PROSITE" id="PS50850">
    <property type="entry name" value="MFS"/>
    <property type="match status" value="1"/>
</dbReference>
<organism evidence="5 6">
    <name type="scientific">Strongylocentrotus purpuratus</name>
    <name type="common">Purple sea urchin</name>
    <dbReference type="NCBI Taxonomy" id="7668"/>
    <lineage>
        <taxon>Eukaryota</taxon>
        <taxon>Metazoa</taxon>
        <taxon>Echinodermata</taxon>
        <taxon>Eleutherozoa</taxon>
        <taxon>Echinozoa</taxon>
        <taxon>Echinoidea</taxon>
        <taxon>Euechinoidea</taxon>
        <taxon>Echinacea</taxon>
        <taxon>Camarodonta</taxon>
        <taxon>Echinidea</taxon>
        <taxon>Strongylocentrotidae</taxon>
        <taxon>Strongylocentrotus</taxon>
    </lineage>
</organism>
<reference evidence="6" key="1">
    <citation type="submission" date="2015-02" db="EMBL/GenBank/DDBJ databases">
        <title>Genome sequencing for Strongylocentrotus purpuratus.</title>
        <authorList>
            <person name="Murali S."/>
            <person name="Liu Y."/>
            <person name="Vee V."/>
            <person name="English A."/>
            <person name="Wang M."/>
            <person name="Skinner E."/>
            <person name="Han Y."/>
            <person name="Muzny D.M."/>
            <person name="Worley K.C."/>
            <person name="Gibbs R.A."/>
        </authorList>
    </citation>
    <scope>NUCLEOTIDE SEQUENCE</scope>
</reference>
<dbReference type="RefSeq" id="XP_003728324.1">
    <property type="nucleotide sequence ID" value="XM_003728276.3"/>
</dbReference>
<feature type="domain" description="Major facilitator superfamily (MFS) profile" evidence="4">
    <location>
        <begin position="16"/>
        <end position="428"/>
    </location>
</feature>
<dbReference type="KEGG" id="spu:100889513"/>
<evidence type="ECO:0000256" key="3">
    <source>
        <dbReference type="SAM" id="Phobius"/>
    </source>
</evidence>
<keyword evidence="3" id="KW-1133">Transmembrane helix</keyword>
<accession>A0A7M7GJU3</accession>
<reference evidence="5" key="2">
    <citation type="submission" date="2021-01" db="UniProtKB">
        <authorList>
            <consortium name="EnsemblMetazoa"/>
        </authorList>
    </citation>
    <scope>IDENTIFICATION</scope>
</reference>
<name>A0A7M7GJU3_STRPU</name>
<evidence type="ECO:0000259" key="4">
    <source>
        <dbReference type="PROSITE" id="PS50850"/>
    </source>
</evidence>
<dbReference type="FunFam" id="1.20.1250.20:FF:001472">
    <property type="entry name" value="Uncharacterized protein"/>
    <property type="match status" value="1"/>
</dbReference>
<evidence type="ECO:0000256" key="1">
    <source>
        <dbReference type="ARBA" id="ARBA00004141"/>
    </source>
</evidence>
<feature type="transmembrane region" description="Helical" evidence="3">
    <location>
        <begin position="404"/>
        <end position="423"/>
    </location>
</feature>
<dbReference type="OrthoDB" id="2213137at2759"/>
<keyword evidence="6" id="KW-1185">Reference proteome</keyword>
<feature type="transmembrane region" description="Helical" evidence="3">
    <location>
        <begin position="281"/>
        <end position="300"/>
    </location>
</feature>
<feature type="transmembrane region" description="Helical" evidence="3">
    <location>
        <begin position="81"/>
        <end position="100"/>
    </location>
</feature>
<feature type="transmembrane region" description="Helical" evidence="3">
    <location>
        <begin position="170"/>
        <end position="188"/>
    </location>
</feature>
<dbReference type="PANTHER" id="PTHR11360:SF284">
    <property type="entry name" value="EG:103B4.3 PROTEIN-RELATED"/>
    <property type="match status" value="1"/>
</dbReference>
<feature type="transmembrane region" description="Helical" evidence="3">
    <location>
        <begin position="51"/>
        <end position="74"/>
    </location>
</feature>
<dbReference type="Proteomes" id="UP000007110">
    <property type="component" value="Unassembled WGS sequence"/>
</dbReference>
<feature type="transmembrane region" description="Helical" evidence="3">
    <location>
        <begin position="12"/>
        <end position="39"/>
    </location>
</feature>
<protein>
    <recommendedName>
        <fullName evidence="4">Major facilitator superfamily (MFS) profile domain-containing protein</fullName>
    </recommendedName>
</protein>
<evidence type="ECO:0000313" key="6">
    <source>
        <dbReference type="Proteomes" id="UP000007110"/>
    </source>
</evidence>
<keyword evidence="3" id="KW-0812">Transmembrane</keyword>
<dbReference type="EnsemblMetazoa" id="XM_003728276">
    <property type="protein sequence ID" value="XP_003728324"/>
    <property type="gene ID" value="LOC100889513"/>
</dbReference>
<dbReference type="Gene3D" id="1.20.1250.20">
    <property type="entry name" value="MFS general substrate transporter like domains"/>
    <property type="match status" value="1"/>
</dbReference>